<evidence type="ECO:0000256" key="6">
    <source>
        <dbReference type="ARBA" id="ARBA00022989"/>
    </source>
</evidence>
<evidence type="ECO:0000256" key="8">
    <source>
        <dbReference type="ARBA" id="ARBA00038436"/>
    </source>
</evidence>
<evidence type="ECO:0000256" key="2">
    <source>
        <dbReference type="ARBA" id="ARBA00022448"/>
    </source>
</evidence>
<gene>
    <name evidence="11" type="ORF">NIES267_57370</name>
</gene>
<keyword evidence="5 9" id="KW-0812">Transmembrane</keyword>
<proteinExistence type="inferred from homology"/>
<evidence type="ECO:0000256" key="4">
    <source>
        <dbReference type="ARBA" id="ARBA00022519"/>
    </source>
</evidence>
<dbReference type="Pfam" id="PF04290">
    <property type="entry name" value="DctQ"/>
    <property type="match status" value="1"/>
</dbReference>
<comment type="subcellular location">
    <subcellularLocation>
        <location evidence="1">Cell inner membrane</location>
        <topology evidence="1">Multi-pass membrane protein</topology>
    </subcellularLocation>
</comment>
<evidence type="ECO:0000256" key="1">
    <source>
        <dbReference type="ARBA" id="ARBA00004429"/>
    </source>
</evidence>
<dbReference type="GO" id="GO:0005886">
    <property type="term" value="C:plasma membrane"/>
    <property type="evidence" value="ECO:0007669"/>
    <property type="project" value="UniProtKB-SubCell"/>
</dbReference>
<dbReference type="PANTHER" id="PTHR35011:SF4">
    <property type="entry name" value="SLL1102 PROTEIN"/>
    <property type="match status" value="1"/>
</dbReference>
<dbReference type="InterPro" id="IPR007387">
    <property type="entry name" value="TRAP_DctQ"/>
</dbReference>
<evidence type="ECO:0000256" key="9">
    <source>
        <dbReference type="SAM" id="Phobius"/>
    </source>
</evidence>
<feature type="domain" description="Tripartite ATP-independent periplasmic transporters DctQ component" evidence="10">
    <location>
        <begin position="29"/>
        <end position="166"/>
    </location>
</feature>
<evidence type="ECO:0000259" key="10">
    <source>
        <dbReference type="Pfam" id="PF04290"/>
    </source>
</evidence>
<name>A0A1Z4LYK6_9CYAN</name>
<keyword evidence="7 9" id="KW-0472">Membrane</keyword>
<keyword evidence="12" id="KW-1185">Reference proteome</keyword>
<organism evidence="11 12">
    <name type="scientific">Calothrix parasitica NIES-267</name>
    <dbReference type="NCBI Taxonomy" id="1973488"/>
    <lineage>
        <taxon>Bacteria</taxon>
        <taxon>Bacillati</taxon>
        <taxon>Cyanobacteriota</taxon>
        <taxon>Cyanophyceae</taxon>
        <taxon>Nostocales</taxon>
        <taxon>Calotrichaceae</taxon>
        <taxon>Calothrix</taxon>
    </lineage>
</organism>
<dbReference type="Proteomes" id="UP000218418">
    <property type="component" value="Chromosome"/>
</dbReference>
<evidence type="ECO:0000313" key="11">
    <source>
        <dbReference type="EMBL" id="BAY86231.1"/>
    </source>
</evidence>
<feature type="transmembrane region" description="Helical" evidence="9">
    <location>
        <begin position="58"/>
        <end position="75"/>
    </location>
</feature>
<evidence type="ECO:0000256" key="7">
    <source>
        <dbReference type="ARBA" id="ARBA00023136"/>
    </source>
</evidence>
<protein>
    <recommendedName>
        <fullName evidence="10">Tripartite ATP-independent periplasmic transporters DctQ component domain-containing protein</fullName>
    </recommendedName>
</protein>
<sequence length="182" mass="20788">MEKLLKISRIIDALNEIIGKITTWLVLVLVVVGGWNVIGRYLGRLIGANLSSNAYIEAQWYIFDLIFFFAAAYALKHNEHVRVDVFYSKWNPRRKALVEIIGTVFFLIPFCGLVIFYSWETVVNSWSILENSPDPDGLPRYPIKTVIIISFALLILQGISKIIKNFAIFTGYLQPQEESSND</sequence>
<evidence type="ECO:0000256" key="3">
    <source>
        <dbReference type="ARBA" id="ARBA00022475"/>
    </source>
</evidence>
<dbReference type="PANTHER" id="PTHR35011">
    <property type="entry name" value="2,3-DIKETO-L-GULONATE TRAP TRANSPORTER SMALL PERMEASE PROTEIN YIAM"/>
    <property type="match status" value="1"/>
</dbReference>
<comment type="similarity">
    <text evidence="8">Belongs to the TRAP transporter small permease family.</text>
</comment>
<dbReference type="OrthoDB" id="9794346at2"/>
<accession>A0A1Z4LYK6</accession>
<feature type="transmembrane region" description="Helical" evidence="9">
    <location>
        <begin position="139"/>
        <end position="156"/>
    </location>
</feature>
<keyword evidence="4" id="KW-0997">Cell inner membrane</keyword>
<feature type="transmembrane region" description="Helical" evidence="9">
    <location>
        <begin position="96"/>
        <end position="119"/>
    </location>
</feature>
<dbReference type="AlphaFoldDB" id="A0A1Z4LYK6"/>
<evidence type="ECO:0000256" key="5">
    <source>
        <dbReference type="ARBA" id="ARBA00022692"/>
    </source>
</evidence>
<reference evidence="11 12" key="1">
    <citation type="submission" date="2017-06" db="EMBL/GenBank/DDBJ databases">
        <title>Genome sequencing of cyanobaciteial culture collection at National Institute for Environmental Studies (NIES).</title>
        <authorList>
            <person name="Hirose Y."/>
            <person name="Shimura Y."/>
            <person name="Fujisawa T."/>
            <person name="Nakamura Y."/>
            <person name="Kawachi M."/>
        </authorList>
    </citation>
    <scope>NUCLEOTIDE SEQUENCE [LARGE SCALE GENOMIC DNA]</scope>
    <source>
        <strain evidence="11 12">NIES-267</strain>
    </source>
</reference>
<evidence type="ECO:0000313" key="12">
    <source>
        <dbReference type="Proteomes" id="UP000218418"/>
    </source>
</evidence>
<keyword evidence="3" id="KW-1003">Cell membrane</keyword>
<keyword evidence="2" id="KW-0813">Transport</keyword>
<dbReference type="EMBL" id="AP018227">
    <property type="protein sequence ID" value="BAY86231.1"/>
    <property type="molecule type" value="Genomic_DNA"/>
</dbReference>
<feature type="transmembrane region" description="Helical" evidence="9">
    <location>
        <begin position="21"/>
        <end position="38"/>
    </location>
</feature>
<keyword evidence="6 9" id="KW-1133">Transmembrane helix</keyword>
<dbReference type="InterPro" id="IPR055348">
    <property type="entry name" value="DctQ"/>
</dbReference>